<reference evidence="2 3" key="1">
    <citation type="journal article" date="2015" name="Proc. Natl. Acad. Sci. U.S.A.">
        <title>Expanded metabolic versatility of ubiquitous nitrite-oxidizing bacteria from the genus Nitrospira.</title>
        <authorList>
            <person name="Koch H."/>
            <person name="Lucker S."/>
            <person name="Albertsen M."/>
            <person name="Kitzinger K."/>
            <person name="Herbold C."/>
            <person name="Spieck E."/>
            <person name="Nielsen P.H."/>
            <person name="Wagner M."/>
            <person name="Daims H."/>
        </authorList>
    </citation>
    <scope>NUCLEOTIDE SEQUENCE [LARGE SCALE GENOMIC DNA]</scope>
    <source>
        <strain evidence="2 3">NSP M-1</strain>
    </source>
</reference>
<dbReference type="PATRIC" id="fig|42253.5.peg.1926"/>
<keyword evidence="1" id="KW-1133">Transmembrane helix</keyword>
<evidence type="ECO:0000313" key="2">
    <source>
        <dbReference type="EMBL" id="ALA58372.1"/>
    </source>
</evidence>
<name>A0A0K2GCQ1_NITMO</name>
<accession>A0A0K2GCQ1</accession>
<sequence length="81" mass="9516">MPSLKELCEHPAAEERYLKDLRNKQEGKAAFMDDLGWLLLVIGLGWLAAESARRWYRRRVASRLADRLLEDVVKGKDMFRR</sequence>
<dbReference type="STRING" id="42253.NITMOv2_1955"/>
<feature type="transmembrane region" description="Helical" evidence="1">
    <location>
        <begin position="29"/>
        <end position="49"/>
    </location>
</feature>
<dbReference type="AlphaFoldDB" id="A0A0K2GCQ1"/>
<dbReference type="EMBL" id="CP011801">
    <property type="protein sequence ID" value="ALA58372.1"/>
    <property type="molecule type" value="Genomic_DNA"/>
</dbReference>
<protein>
    <submittedName>
        <fullName evidence="2">Uncharacterized protein</fullName>
    </submittedName>
</protein>
<gene>
    <name evidence="2" type="ORF">NITMOv2_1955</name>
</gene>
<evidence type="ECO:0000256" key="1">
    <source>
        <dbReference type="SAM" id="Phobius"/>
    </source>
</evidence>
<keyword evidence="1" id="KW-0812">Transmembrane</keyword>
<organism evidence="2 3">
    <name type="scientific">Nitrospira moscoviensis</name>
    <dbReference type="NCBI Taxonomy" id="42253"/>
    <lineage>
        <taxon>Bacteria</taxon>
        <taxon>Pseudomonadati</taxon>
        <taxon>Nitrospirota</taxon>
        <taxon>Nitrospiria</taxon>
        <taxon>Nitrospirales</taxon>
        <taxon>Nitrospiraceae</taxon>
        <taxon>Nitrospira</taxon>
    </lineage>
</organism>
<proteinExistence type="predicted"/>
<keyword evidence="1" id="KW-0472">Membrane</keyword>
<evidence type="ECO:0000313" key="3">
    <source>
        <dbReference type="Proteomes" id="UP000069205"/>
    </source>
</evidence>
<dbReference type="Proteomes" id="UP000069205">
    <property type="component" value="Chromosome"/>
</dbReference>
<keyword evidence="3" id="KW-1185">Reference proteome</keyword>
<dbReference type="KEGG" id="nmv:NITMOv2_1955"/>